<accession>A0AA40CNF7</accession>
<keyword evidence="1" id="KW-0378">Hydrolase</keyword>
<gene>
    <name evidence="2" type="ORF">DIS24_g8318</name>
</gene>
<comment type="caution">
    <text evidence="2">The sequence shown here is derived from an EMBL/GenBank/DDBJ whole genome shotgun (WGS) entry which is preliminary data.</text>
</comment>
<dbReference type="Pfam" id="PF00702">
    <property type="entry name" value="Hydrolase"/>
    <property type="match status" value="1"/>
</dbReference>
<dbReference type="AlphaFoldDB" id="A0AA40CNF7"/>
<organism evidence="2 3">
    <name type="scientific">Lasiodiplodia hormozganensis</name>
    <dbReference type="NCBI Taxonomy" id="869390"/>
    <lineage>
        <taxon>Eukaryota</taxon>
        <taxon>Fungi</taxon>
        <taxon>Dikarya</taxon>
        <taxon>Ascomycota</taxon>
        <taxon>Pezizomycotina</taxon>
        <taxon>Dothideomycetes</taxon>
        <taxon>Dothideomycetes incertae sedis</taxon>
        <taxon>Botryosphaeriales</taxon>
        <taxon>Botryosphaeriaceae</taxon>
        <taxon>Lasiodiplodia</taxon>
    </lineage>
</organism>
<evidence type="ECO:0000313" key="2">
    <source>
        <dbReference type="EMBL" id="KAK0645020.1"/>
    </source>
</evidence>
<sequence>MSTTTAPKSAPTPKPKPKAIIFDLLTALIDSWTAWDRAAATALEEESTSPSSTPNTDPVALGRLWRHNYLILTYNAGRYVPYASLVRAAAAQTPGLPPRAADHLLANYTAWLAPWPEAADALRRLKAAGYALGVATNCSKELGHGAAGLFDGAADGGAGGDGVEGKGASVFDVVVTAEESGWYKPARGAYAAALERLGVSADEVLFVAGSAADVPGAHAAGMRVVWHNRIGMEEKEGAEGMAEKEARTLTEVLEGLVL</sequence>
<dbReference type="SUPFAM" id="SSF56784">
    <property type="entry name" value="HAD-like"/>
    <property type="match status" value="1"/>
</dbReference>
<dbReference type="Gene3D" id="3.40.50.1000">
    <property type="entry name" value="HAD superfamily/HAD-like"/>
    <property type="match status" value="1"/>
</dbReference>
<dbReference type="PANTHER" id="PTHR43316:SF3">
    <property type="entry name" value="HALOACID DEHALOGENASE, TYPE II (AFU_ORTHOLOGUE AFUA_2G07750)-RELATED"/>
    <property type="match status" value="1"/>
</dbReference>
<dbReference type="EMBL" id="JAUJDW010000060">
    <property type="protein sequence ID" value="KAK0645020.1"/>
    <property type="molecule type" value="Genomic_DNA"/>
</dbReference>
<proteinExistence type="predicted"/>
<reference evidence="2" key="1">
    <citation type="submission" date="2023-06" db="EMBL/GenBank/DDBJ databases">
        <title>Multi-omics analyses reveal the molecular pathogenesis toolkit of Lasiodiplodia hormozganensis, a cross-kingdom pathogen.</title>
        <authorList>
            <person name="Felix C."/>
            <person name="Meneses R."/>
            <person name="Goncalves M.F.M."/>
            <person name="Tilleman L."/>
            <person name="Duarte A.S."/>
            <person name="Jorrin-Novo J.V."/>
            <person name="Van De Peer Y."/>
            <person name="Deforce D."/>
            <person name="Van Nieuwerburgh F."/>
            <person name="Esteves A.C."/>
            <person name="Alves A."/>
        </authorList>
    </citation>
    <scope>NUCLEOTIDE SEQUENCE</scope>
    <source>
        <strain evidence="2">CBS 339.90</strain>
    </source>
</reference>
<dbReference type="InterPro" id="IPR036412">
    <property type="entry name" value="HAD-like_sf"/>
</dbReference>
<evidence type="ECO:0000313" key="3">
    <source>
        <dbReference type="Proteomes" id="UP001175001"/>
    </source>
</evidence>
<dbReference type="PRINTS" id="PR00413">
    <property type="entry name" value="HADHALOGNASE"/>
</dbReference>
<name>A0AA40CNF7_9PEZI</name>
<evidence type="ECO:0000256" key="1">
    <source>
        <dbReference type="ARBA" id="ARBA00022801"/>
    </source>
</evidence>
<dbReference type="InterPro" id="IPR006439">
    <property type="entry name" value="HAD-SF_hydro_IA"/>
</dbReference>
<protein>
    <recommendedName>
        <fullName evidence="4">2-haloalkanoic acid dehalogenase</fullName>
    </recommendedName>
</protein>
<dbReference type="PANTHER" id="PTHR43316">
    <property type="entry name" value="HYDROLASE, HALOACID DELAHOGENASE-RELATED"/>
    <property type="match status" value="1"/>
</dbReference>
<dbReference type="Proteomes" id="UP001175001">
    <property type="component" value="Unassembled WGS sequence"/>
</dbReference>
<dbReference type="Gene3D" id="1.10.150.240">
    <property type="entry name" value="Putative phosphatase, domain 2"/>
    <property type="match status" value="1"/>
</dbReference>
<dbReference type="InterPro" id="IPR023198">
    <property type="entry name" value="PGP-like_dom2"/>
</dbReference>
<evidence type="ECO:0008006" key="4">
    <source>
        <dbReference type="Google" id="ProtNLM"/>
    </source>
</evidence>
<dbReference type="SFLD" id="SFLDS00003">
    <property type="entry name" value="Haloacid_Dehalogenase"/>
    <property type="match status" value="1"/>
</dbReference>
<keyword evidence="3" id="KW-1185">Reference proteome</keyword>
<dbReference type="GO" id="GO:0016791">
    <property type="term" value="F:phosphatase activity"/>
    <property type="evidence" value="ECO:0007669"/>
    <property type="project" value="UniProtKB-ARBA"/>
</dbReference>
<dbReference type="InterPro" id="IPR051540">
    <property type="entry name" value="S-2-haloacid_dehalogenase"/>
</dbReference>
<dbReference type="InterPro" id="IPR023214">
    <property type="entry name" value="HAD_sf"/>
</dbReference>
<dbReference type="SFLD" id="SFLDG01129">
    <property type="entry name" value="C1.5:_HAD__Beta-PGM__Phosphata"/>
    <property type="match status" value="1"/>
</dbReference>